<name>A0A1K1P6I1_RUMFL</name>
<evidence type="ECO:0000256" key="1">
    <source>
        <dbReference type="SAM" id="Phobius"/>
    </source>
</evidence>
<feature type="transmembrane region" description="Helical" evidence="1">
    <location>
        <begin position="283"/>
        <end position="307"/>
    </location>
</feature>
<keyword evidence="1" id="KW-1133">Transmembrane helix</keyword>
<feature type="transmembrane region" description="Helical" evidence="1">
    <location>
        <begin position="186"/>
        <end position="209"/>
    </location>
</feature>
<dbReference type="InterPro" id="IPR039522">
    <property type="entry name" value="RING_finger_1_prok"/>
</dbReference>
<proteinExistence type="predicted"/>
<gene>
    <name evidence="2" type="ORF">SAMN02910280_2457</name>
</gene>
<protein>
    <submittedName>
        <fullName evidence="2">Uncharacterized protein</fullName>
    </submittedName>
</protein>
<accession>A0A1K1P6I1</accession>
<keyword evidence="1" id="KW-0472">Membrane</keyword>
<reference evidence="2 3" key="1">
    <citation type="submission" date="2016-11" db="EMBL/GenBank/DDBJ databases">
        <authorList>
            <person name="Jaros S."/>
            <person name="Januszkiewicz K."/>
            <person name="Wedrychowicz H."/>
        </authorList>
    </citation>
    <scope>NUCLEOTIDE SEQUENCE [LARGE SCALE GENOMIC DNA]</scope>
    <source>
        <strain evidence="2 3">YL228</strain>
    </source>
</reference>
<keyword evidence="1" id="KW-0812">Transmembrane</keyword>
<dbReference type="Proteomes" id="UP000183461">
    <property type="component" value="Unassembled WGS sequence"/>
</dbReference>
<sequence length="322" mass="36290">MDYIGEICPVCGKSFTADDDIVVCPDCGTPHHRECYKTENKCANAALHGTGEKWKRSKHDEKLYKICPVCRFPNRAADETCQRCGSDLAEATSDPFEKAGENGEQPRDPFSAYSREELFDPIKYLGYDPNEDMGGVTIKDVSDFVGPSTIYYVPKFKQMQESGARPSFNLFSLVFPSLFFANRKMWGWAILAAILGIIFNLPANLLMYIEEYPKDIAGFIADKQDLLKTMNEVFMIADMGIRALSCLFANWLYFRFAMRSVKRLKHNGAESARIKSVGGVKPLNMVLILLIKYGIGLVAIMSLYVLFTMVTTINDFSTLCLW</sequence>
<dbReference type="EMBL" id="FPIP01000007">
    <property type="protein sequence ID" value="SFW42294.1"/>
    <property type="molecule type" value="Genomic_DNA"/>
</dbReference>
<dbReference type="InterPro" id="IPR024399">
    <property type="entry name" value="DUF2628"/>
</dbReference>
<dbReference type="Pfam" id="PF10947">
    <property type="entry name" value="DUF2628"/>
    <property type="match status" value="1"/>
</dbReference>
<organism evidence="2 3">
    <name type="scientific">Ruminococcus flavefaciens</name>
    <dbReference type="NCBI Taxonomy" id="1265"/>
    <lineage>
        <taxon>Bacteria</taxon>
        <taxon>Bacillati</taxon>
        <taxon>Bacillota</taxon>
        <taxon>Clostridia</taxon>
        <taxon>Eubacteriales</taxon>
        <taxon>Oscillospiraceae</taxon>
        <taxon>Ruminococcus</taxon>
    </lineage>
</organism>
<dbReference type="AlphaFoldDB" id="A0A1K1P6I1"/>
<dbReference type="RefSeq" id="WP_072300696.1">
    <property type="nucleotide sequence ID" value="NZ_FPIP01000007.1"/>
</dbReference>
<evidence type="ECO:0000313" key="3">
    <source>
        <dbReference type="Proteomes" id="UP000183461"/>
    </source>
</evidence>
<evidence type="ECO:0000313" key="2">
    <source>
        <dbReference type="EMBL" id="SFW42294.1"/>
    </source>
</evidence>
<feature type="transmembrane region" description="Helical" evidence="1">
    <location>
        <begin position="233"/>
        <end position="254"/>
    </location>
</feature>
<dbReference type="Pfam" id="PF14446">
    <property type="entry name" value="Prok-RING_1"/>
    <property type="match status" value="1"/>
</dbReference>